<feature type="domain" description="ER membrane protein complex subunit 1 C-terminal" evidence="13">
    <location>
        <begin position="730"/>
        <end position="954"/>
    </location>
</feature>
<evidence type="ECO:0000256" key="6">
    <source>
        <dbReference type="ARBA" id="ARBA00022729"/>
    </source>
</evidence>
<keyword evidence="10" id="KW-0325">Glycoprotein</keyword>
<dbReference type="OrthoDB" id="206930at2759"/>
<dbReference type="InterPro" id="IPR011047">
    <property type="entry name" value="Quinoprotein_ADH-like_sf"/>
</dbReference>
<evidence type="ECO:0000259" key="14">
    <source>
        <dbReference type="Pfam" id="PF25293"/>
    </source>
</evidence>
<dbReference type="InterPro" id="IPR026895">
    <property type="entry name" value="EMC1"/>
</dbReference>
<evidence type="ECO:0000256" key="10">
    <source>
        <dbReference type="ARBA" id="ARBA00023180"/>
    </source>
</evidence>
<sequence length="955" mass="100684">MRALLVAACLGQAAALYADQAGEQDWHRENIGRVTHAVSKQKALFVMTEAGDRSLVASLGARTGTLNWRTALPPDEKGHAVALTDKAVVTLSGEGKCRAWAQNGGALLWEQPALPGKSSQALAVVEANKQCTVAVLAGNAVAFWDCSTGAARGAWFAERDDDAQLAAALPRGAALDLRTLLPHKGRILVAGFVNGKALLASLDVPSGQSVQASSAVLVGRGLSEITLAARAQGPPLLVTLDESGSITAYDALLAKTPLATLDGAALLGEKPLALEAEANQRVLRLQGASRSLLVAGVEDMTGGKRQVLVPLGESCTNCALGAAEQHGRVAWARVDHDYSYQVRELDGALISEDKAPLSSAIHGPPSHCTPQLFELKKGGAGARVFVVSRAHTLASLQGDNVAWSRDEALANAQNPVFVDAAPKKISKRSKIPTFSQRLALQVEACLTFADGLIDSVKDVFQPTASSKALKKKRNAVRYGFDKIAVVMNSEAGRVFGLEMDTGAVRWSALVEPGAKLTQSSEDEVLIVSKTSLTYLNALDGSATGTDHIAPLDALVPAATLKGRVAFLGVNLRGDGASVRVLPEAAETQVAKKLAETPTHFHVIRDGIVRCFRVSDTSNAVEVGAVVVAPLETDEIVSVAHPDGAPVSTAAHVLGDDALLLKYLNPHLLIVLTTSKGGESAPLLDVSLRAEGEDQVAPPSLTVTLIDVVAASVAHRVVVPHGSAPASAALSENFVAYTYWNAKAKRSEVGAISLHEGLIERFGLSPFKVPEQSATRSSLTAPPPVALQRTFALAKPVLTISSTRTQRGVSSKHVLLGMEPGQLAALDRRALDPRRPVLEDDATKAQRKKAERELQEGLAPYRPFVPLIPRQMVSHTLTIVGLKNIYATDSKLESTSLVLACGVDLFGARHTPSGAFDLIADDFNYALLVLLLGAMAGGMIMLRRAAAAKNLSLMWI</sequence>
<evidence type="ECO:0000313" key="15">
    <source>
        <dbReference type="EMBL" id="CAE0692562.1"/>
    </source>
</evidence>
<reference evidence="15" key="1">
    <citation type="submission" date="2021-01" db="EMBL/GenBank/DDBJ databases">
        <authorList>
            <person name="Corre E."/>
            <person name="Pelletier E."/>
            <person name="Niang G."/>
            <person name="Scheremetjew M."/>
            <person name="Finn R."/>
            <person name="Kale V."/>
            <person name="Holt S."/>
            <person name="Cochrane G."/>
            <person name="Meng A."/>
            <person name="Brown T."/>
            <person name="Cohen L."/>
        </authorList>
    </citation>
    <scope>NUCLEOTIDE SEQUENCE</scope>
    <source>
        <strain evidence="15">CCMP1756</strain>
    </source>
</reference>
<comment type="subcellular location">
    <subcellularLocation>
        <location evidence="1">Endoplasmic reticulum membrane</location>
        <topology evidence="1">Single-pass type I membrane protein</topology>
    </subcellularLocation>
</comment>
<keyword evidence="5 11" id="KW-0812">Transmembrane</keyword>
<evidence type="ECO:0000256" key="2">
    <source>
        <dbReference type="ARBA" id="ARBA00007904"/>
    </source>
</evidence>
<dbReference type="GO" id="GO:0034975">
    <property type="term" value="P:protein folding in endoplasmic reticulum"/>
    <property type="evidence" value="ECO:0007669"/>
    <property type="project" value="TreeGrafter"/>
</dbReference>
<dbReference type="EMBL" id="CAKKNE010000002">
    <property type="protein sequence ID" value="CAH0367458.1"/>
    <property type="molecule type" value="Genomic_DNA"/>
</dbReference>
<evidence type="ECO:0000313" key="17">
    <source>
        <dbReference type="Proteomes" id="UP000789595"/>
    </source>
</evidence>
<feature type="signal peptide" evidence="12">
    <location>
        <begin position="1"/>
        <end position="15"/>
    </location>
</feature>
<accession>A0A7S3ZSI7</accession>
<dbReference type="Pfam" id="PF07774">
    <property type="entry name" value="EMC1_C"/>
    <property type="match status" value="1"/>
</dbReference>
<gene>
    <name evidence="15" type="ORF">PCAL00307_LOCUS7998</name>
    <name evidence="16" type="ORF">PECAL_2P04800</name>
</gene>
<evidence type="ECO:0000256" key="5">
    <source>
        <dbReference type="ARBA" id="ARBA00022692"/>
    </source>
</evidence>
<keyword evidence="6 12" id="KW-0732">Signal</keyword>
<dbReference type="InterPro" id="IPR058545">
    <property type="entry name" value="Beta-prop_EMC1_1st"/>
</dbReference>
<dbReference type="EMBL" id="HBIW01009371">
    <property type="protein sequence ID" value="CAE0692562.1"/>
    <property type="molecule type" value="Transcribed_RNA"/>
</dbReference>
<dbReference type="GO" id="GO:0072546">
    <property type="term" value="C:EMC complex"/>
    <property type="evidence" value="ECO:0007669"/>
    <property type="project" value="InterPro"/>
</dbReference>
<dbReference type="PANTHER" id="PTHR21573:SF0">
    <property type="entry name" value="ER MEMBRANE PROTEIN COMPLEX SUBUNIT 1"/>
    <property type="match status" value="1"/>
</dbReference>
<evidence type="ECO:0000256" key="3">
    <source>
        <dbReference type="ARBA" id="ARBA00011276"/>
    </source>
</evidence>
<reference evidence="16" key="2">
    <citation type="submission" date="2021-11" db="EMBL/GenBank/DDBJ databases">
        <authorList>
            <consortium name="Genoscope - CEA"/>
            <person name="William W."/>
        </authorList>
    </citation>
    <scope>NUCLEOTIDE SEQUENCE</scope>
</reference>
<dbReference type="InterPro" id="IPR015943">
    <property type="entry name" value="WD40/YVTN_repeat-like_dom_sf"/>
</dbReference>
<feature type="domain" description="EMC1 first beta-propeller" evidence="14">
    <location>
        <begin position="15"/>
        <end position="407"/>
    </location>
</feature>
<evidence type="ECO:0000256" key="1">
    <source>
        <dbReference type="ARBA" id="ARBA00004115"/>
    </source>
</evidence>
<feature type="transmembrane region" description="Helical" evidence="11">
    <location>
        <begin position="922"/>
        <end position="941"/>
    </location>
</feature>
<keyword evidence="17" id="KW-1185">Reference proteome</keyword>
<comment type="subunit">
    <text evidence="3">Component of the ER membrane protein complex (EMC).</text>
</comment>
<dbReference type="PANTHER" id="PTHR21573">
    <property type="entry name" value="ER MEMBRANE PROTEIN COMPLEX SUBUNIT 1"/>
    <property type="match status" value="1"/>
</dbReference>
<keyword evidence="8 11" id="KW-1133">Transmembrane helix</keyword>
<evidence type="ECO:0000256" key="11">
    <source>
        <dbReference type="SAM" id="Phobius"/>
    </source>
</evidence>
<comment type="similarity">
    <text evidence="2">Belongs to the EMC1 family.</text>
</comment>
<keyword evidence="9 11" id="KW-0472">Membrane</keyword>
<dbReference type="Proteomes" id="UP000789595">
    <property type="component" value="Unassembled WGS sequence"/>
</dbReference>
<name>A0A7S3ZSI7_9STRA</name>
<evidence type="ECO:0000259" key="13">
    <source>
        <dbReference type="Pfam" id="PF07774"/>
    </source>
</evidence>
<dbReference type="AlphaFoldDB" id="A0A7S3ZSI7"/>
<evidence type="ECO:0000256" key="8">
    <source>
        <dbReference type="ARBA" id="ARBA00022989"/>
    </source>
</evidence>
<feature type="chain" id="PRO_5035593601" description="ER membrane protein complex subunit 1" evidence="12">
    <location>
        <begin position="16"/>
        <end position="955"/>
    </location>
</feature>
<evidence type="ECO:0000313" key="16">
    <source>
        <dbReference type="EMBL" id="CAH0367458.1"/>
    </source>
</evidence>
<dbReference type="SUPFAM" id="SSF50998">
    <property type="entry name" value="Quinoprotein alcohol dehydrogenase-like"/>
    <property type="match status" value="1"/>
</dbReference>
<dbReference type="Pfam" id="PF25293">
    <property type="entry name" value="Beta-prop_EMC1_N"/>
    <property type="match status" value="1"/>
</dbReference>
<organism evidence="15">
    <name type="scientific">Pelagomonas calceolata</name>
    <dbReference type="NCBI Taxonomy" id="35677"/>
    <lineage>
        <taxon>Eukaryota</taxon>
        <taxon>Sar</taxon>
        <taxon>Stramenopiles</taxon>
        <taxon>Ochrophyta</taxon>
        <taxon>Pelagophyceae</taxon>
        <taxon>Pelagomonadales</taxon>
        <taxon>Pelagomonadaceae</taxon>
        <taxon>Pelagomonas</taxon>
    </lineage>
</organism>
<dbReference type="Gene3D" id="2.130.10.10">
    <property type="entry name" value="YVTN repeat-like/Quinoprotein amine dehydrogenase"/>
    <property type="match status" value="1"/>
</dbReference>
<protein>
    <recommendedName>
        <fullName evidence="4">ER membrane protein complex subunit 1</fullName>
    </recommendedName>
</protein>
<dbReference type="InterPro" id="IPR011678">
    <property type="entry name" value="EMC1_C"/>
</dbReference>
<evidence type="ECO:0000256" key="12">
    <source>
        <dbReference type="SAM" id="SignalP"/>
    </source>
</evidence>
<proteinExistence type="inferred from homology"/>
<evidence type="ECO:0000256" key="9">
    <source>
        <dbReference type="ARBA" id="ARBA00023136"/>
    </source>
</evidence>
<evidence type="ECO:0000256" key="7">
    <source>
        <dbReference type="ARBA" id="ARBA00022824"/>
    </source>
</evidence>
<evidence type="ECO:0000256" key="4">
    <source>
        <dbReference type="ARBA" id="ARBA00020824"/>
    </source>
</evidence>
<keyword evidence="7" id="KW-0256">Endoplasmic reticulum</keyword>